<dbReference type="SUPFAM" id="SSF47781">
    <property type="entry name" value="RuvA domain 2-like"/>
    <property type="match status" value="1"/>
</dbReference>
<dbReference type="InterPro" id="IPR038476">
    <property type="entry name" value="UvrC_RNase_H_dom_sf"/>
</dbReference>
<organism evidence="2">
    <name type="scientific">marine metagenome</name>
    <dbReference type="NCBI Taxonomy" id="408172"/>
    <lineage>
        <taxon>unclassified sequences</taxon>
        <taxon>metagenomes</taxon>
        <taxon>ecological metagenomes</taxon>
    </lineage>
</organism>
<dbReference type="Gene3D" id="3.30.420.340">
    <property type="entry name" value="UvrC, RNAse H endonuclease domain"/>
    <property type="match status" value="1"/>
</dbReference>
<dbReference type="EMBL" id="UINC01103942">
    <property type="protein sequence ID" value="SVC66732.1"/>
    <property type="molecule type" value="Genomic_DNA"/>
</dbReference>
<dbReference type="InterPro" id="IPR001162">
    <property type="entry name" value="UvrC_RNase_H_dom"/>
</dbReference>
<dbReference type="Pfam" id="PF14520">
    <property type="entry name" value="HHH_5"/>
    <property type="match status" value="1"/>
</dbReference>
<dbReference type="GO" id="GO:0009381">
    <property type="term" value="F:excinuclease ABC activity"/>
    <property type="evidence" value="ECO:0007669"/>
    <property type="project" value="InterPro"/>
</dbReference>
<reference evidence="2" key="1">
    <citation type="submission" date="2018-05" db="EMBL/GenBank/DDBJ databases">
        <authorList>
            <person name="Lanie J.A."/>
            <person name="Ng W.-L."/>
            <person name="Kazmierczak K.M."/>
            <person name="Andrzejewski T.M."/>
            <person name="Davidsen T.M."/>
            <person name="Wayne K.J."/>
            <person name="Tettelin H."/>
            <person name="Glass J.I."/>
            <person name="Rusch D."/>
            <person name="Podicherti R."/>
            <person name="Tsui H.-C.T."/>
            <person name="Winkler M.E."/>
        </authorList>
    </citation>
    <scope>NUCLEOTIDE SEQUENCE</scope>
</reference>
<feature type="domain" description="UvrC family homology region profile" evidence="1">
    <location>
        <begin position="1"/>
        <end position="65"/>
    </location>
</feature>
<dbReference type="PANTHER" id="PTHR30562">
    <property type="entry name" value="UVRC/OXIDOREDUCTASE"/>
    <property type="match status" value="1"/>
</dbReference>
<name>A0A382P469_9ZZZZ</name>
<gene>
    <name evidence="2" type="ORF">METZ01_LOCUS319586</name>
</gene>
<dbReference type="InterPro" id="IPR010994">
    <property type="entry name" value="RuvA_2-like"/>
</dbReference>
<evidence type="ECO:0000259" key="1">
    <source>
        <dbReference type="PROSITE" id="PS50165"/>
    </source>
</evidence>
<dbReference type="Pfam" id="PF08459">
    <property type="entry name" value="UvrC_RNaseH_dom"/>
    <property type="match status" value="1"/>
</dbReference>
<sequence length="189" mass="21544">FKIKTVEGPDDFAMMREMLQRRFNHMAKEDNNSPDSETKESWGNIPDLVLIDGGKGHLSAVHEVFVEMGISTDQVPLASLAKQEEEVFVPHSLDPMILPRNSHGLFLVQRIRDEAHRFAITYHQKLRSKRQTQSRLDTVSGIGPKRRKLLIRRFGSVQAIREASMEELSTVPGMTIVLAQHIKEQLEGY</sequence>
<dbReference type="PROSITE" id="PS50165">
    <property type="entry name" value="UVRC"/>
    <property type="match status" value="1"/>
</dbReference>
<protein>
    <recommendedName>
        <fullName evidence="1">UvrC family homology region profile domain-containing protein</fullName>
    </recommendedName>
</protein>
<evidence type="ECO:0000313" key="2">
    <source>
        <dbReference type="EMBL" id="SVC66732.1"/>
    </source>
</evidence>
<proteinExistence type="predicted"/>
<dbReference type="GO" id="GO:0009380">
    <property type="term" value="C:excinuclease repair complex"/>
    <property type="evidence" value="ECO:0007669"/>
    <property type="project" value="TreeGrafter"/>
</dbReference>
<dbReference type="Gene3D" id="1.10.150.20">
    <property type="entry name" value="5' to 3' exonuclease, C-terminal subdomain"/>
    <property type="match status" value="1"/>
</dbReference>
<dbReference type="AlphaFoldDB" id="A0A382P469"/>
<dbReference type="InterPro" id="IPR050066">
    <property type="entry name" value="UvrABC_protein_C"/>
</dbReference>
<dbReference type="GO" id="GO:0006974">
    <property type="term" value="P:DNA damage response"/>
    <property type="evidence" value="ECO:0007669"/>
    <property type="project" value="TreeGrafter"/>
</dbReference>
<feature type="non-terminal residue" evidence="2">
    <location>
        <position position="1"/>
    </location>
</feature>
<dbReference type="PANTHER" id="PTHR30562:SF1">
    <property type="entry name" value="UVRABC SYSTEM PROTEIN C"/>
    <property type="match status" value="1"/>
</dbReference>
<accession>A0A382P469</accession>